<reference evidence="3" key="1">
    <citation type="submission" date="2022-03" db="EMBL/GenBank/DDBJ databases">
        <authorList>
            <person name="Vrbovska V."/>
            <person name="Kovarovic V."/>
            <person name="Botka T."/>
            <person name="Pantucek R."/>
        </authorList>
    </citation>
    <scope>NUCLEOTIDE SEQUENCE</scope>
    <source>
        <strain evidence="3">CCM 2609</strain>
    </source>
</reference>
<gene>
    <name evidence="3" type="ORF">MRZ06_08215</name>
</gene>
<dbReference type="PANTHER" id="PTHR41247">
    <property type="entry name" value="HTH-TYPE TRANSCRIPTIONAL REPRESSOR YCNK"/>
    <property type="match status" value="1"/>
</dbReference>
<dbReference type="SUPFAM" id="SSF160387">
    <property type="entry name" value="NosL/MerB-like"/>
    <property type="match status" value="1"/>
</dbReference>
<protein>
    <submittedName>
        <fullName evidence="3">Nitrous oxide reductase accessory protein NosL</fullName>
    </submittedName>
</protein>
<dbReference type="Gene3D" id="3.30.70.2050">
    <property type="match status" value="1"/>
</dbReference>
<keyword evidence="2" id="KW-0732">Signal</keyword>
<dbReference type="InterPro" id="IPR008719">
    <property type="entry name" value="N2O_reductase_NosL"/>
</dbReference>
<dbReference type="Proteomes" id="UP000830343">
    <property type="component" value="Chromosome"/>
</dbReference>
<sequence>MKKATVLLATSLLLAACGNAETKQSEQTKEKTAVKTEQVKADQETAKVDGFTLKEPQEDTKCAACDMKVYQKSDAMGKYSAQAIGEDGKNYFFDDLFCLLNYERKSGKKMKAKFVRDHKSLEWINVSDAKFVKGEIKTPMNVGIASFKEDKDAQAFAHEHHTEVEQIAAVDKKAMMRFMEKQKKMKEMNNKKDMNESNESHENHGG</sequence>
<name>A0ABY3ZU09_9STAP</name>
<feature type="signal peptide" evidence="2">
    <location>
        <begin position="1"/>
        <end position="20"/>
    </location>
</feature>
<evidence type="ECO:0000313" key="4">
    <source>
        <dbReference type="Proteomes" id="UP000830343"/>
    </source>
</evidence>
<evidence type="ECO:0000256" key="2">
    <source>
        <dbReference type="SAM" id="SignalP"/>
    </source>
</evidence>
<evidence type="ECO:0000313" key="3">
    <source>
        <dbReference type="EMBL" id="UOB20017.1"/>
    </source>
</evidence>
<keyword evidence="4" id="KW-1185">Reference proteome</keyword>
<dbReference type="Pfam" id="PF05573">
    <property type="entry name" value="NosL"/>
    <property type="match status" value="1"/>
</dbReference>
<feature type="region of interest" description="Disordered" evidence="1">
    <location>
        <begin position="183"/>
        <end position="206"/>
    </location>
</feature>
<dbReference type="EMBL" id="CP094348">
    <property type="protein sequence ID" value="UOB20017.1"/>
    <property type="molecule type" value="Genomic_DNA"/>
</dbReference>
<evidence type="ECO:0000256" key="1">
    <source>
        <dbReference type="SAM" id="MobiDB-lite"/>
    </source>
</evidence>
<dbReference type="PANTHER" id="PTHR41247:SF1">
    <property type="entry name" value="HTH-TYPE TRANSCRIPTIONAL REPRESSOR YCNK"/>
    <property type="match status" value="1"/>
</dbReference>
<reference evidence="3" key="2">
    <citation type="submission" date="2022-04" db="EMBL/GenBank/DDBJ databases">
        <title>Antimicrobial genetic elements in methicillin-resistant Macrococcus armenti.</title>
        <authorList>
            <person name="Keller J.E."/>
            <person name="Schwendener S."/>
            <person name="Pantucek R."/>
            <person name="Perreten V."/>
        </authorList>
    </citation>
    <scope>NUCLEOTIDE SEQUENCE</scope>
    <source>
        <strain evidence="3">CCM 2609</strain>
    </source>
</reference>
<organism evidence="3 4">
    <name type="scientific">Macrococcus armenti</name>
    <dbReference type="NCBI Taxonomy" id="2875764"/>
    <lineage>
        <taxon>Bacteria</taxon>
        <taxon>Bacillati</taxon>
        <taxon>Bacillota</taxon>
        <taxon>Bacilli</taxon>
        <taxon>Bacillales</taxon>
        <taxon>Staphylococcaceae</taxon>
        <taxon>Macrococcus</taxon>
    </lineage>
</organism>
<feature type="chain" id="PRO_5046642927" evidence="2">
    <location>
        <begin position="21"/>
        <end position="206"/>
    </location>
</feature>
<dbReference type="RefSeq" id="WP_243365359.1">
    <property type="nucleotide sequence ID" value="NZ_CP094348.1"/>
</dbReference>
<dbReference type="PROSITE" id="PS51257">
    <property type="entry name" value="PROKAR_LIPOPROTEIN"/>
    <property type="match status" value="1"/>
</dbReference>
<proteinExistence type="predicted"/>
<accession>A0ABY3ZU09</accession>